<organism evidence="2 3">
    <name type="scientific">Fimbriiglobus ruber</name>
    <dbReference type="NCBI Taxonomy" id="1908690"/>
    <lineage>
        <taxon>Bacteria</taxon>
        <taxon>Pseudomonadati</taxon>
        <taxon>Planctomycetota</taxon>
        <taxon>Planctomycetia</taxon>
        <taxon>Gemmatales</taxon>
        <taxon>Gemmataceae</taxon>
        <taxon>Fimbriiglobus</taxon>
    </lineage>
</organism>
<sequence length="519" mass="57296">MSRTKVTQPGSSTGLSTKGALLTTILRKTVALGLFFALTMGAGVDSCPRVPAQEKPTGFGDGRPKTRHEFARAMAKIKEGMTEKEVRAILGKPDDIQTQADLGGIWGTWTREIWGYGTNGHMTFPTLGCVHIGRGGKVESILGSSGKPPSPDVLPEGELRPLLCLIDRAPSYEGGTNFNPLRLVQIVNALQPLGKEKALAAIEEYLRVTPVFPDSSGRDGVFLVLRVLFDVPDDPGYMPRMRVGAPTPPAPKDAKQLPRFPIWLQDDVPFLLVSGFEGSGEPEGPERHVEYFRDKGRLRAKPLIPGNSPLKLMKAWENGPSRLYEKDDSWECKVLVANQLLNMFGSVYRRDADNGPLPTWPKGVMEAEWKRAKVEMSKLDLRWNPDKALFTVKNGYHIPERVPKEYRGHLWKLEVPDGEAEVIIGRVNTKSIRVSLTWWGKKGQKPPEFDLSLLAVIKADSKPMGRVGPSSKSKGGLHNVGDGEVESHQSFDVELAEEAEVRACVLVDKREQLSPVYTP</sequence>
<comment type="caution">
    <text evidence="2">The sequence shown here is derived from an EMBL/GenBank/DDBJ whole genome shotgun (WGS) entry which is preliminary data.</text>
</comment>
<gene>
    <name evidence="2" type="ORF">FRUB_04821</name>
</gene>
<reference evidence="3" key="1">
    <citation type="submission" date="2017-06" db="EMBL/GenBank/DDBJ databases">
        <title>Genome analysis of Fimbriiglobus ruber SP5, the first member of the order Planctomycetales with confirmed chitinolytic capability.</title>
        <authorList>
            <person name="Ravin N.V."/>
            <person name="Rakitin A.L."/>
            <person name="Ivanova A.A."/>
            <person name="Beletsky A.V."/>
            <person name="Kulichevskaya I.S."/>
            <person name="Mardanov A.V."/>
            <person name="Dedysh S.N."/>
        </authorList>
    </citation>
    <scope>NUCLEOTIDE SEQUENCE [LARGE SCALE GENOMIC DNA]</scope>
    <source>
        <strain evidence="3">SP5</strain>
    </source>
</reference>
<accession>A0A225DUV7</accession>
<proteinExistence type="predicted"/>
<dbReference type="AlphaFoldDB" id="A0A225DUV7"/>
<protein>
    <submittedName>
        <fullName evidence="2">Uncharacterized protein</fullName>
    </submittedName>
</protein>
<evidence type="ECO:0000256" key="1">
    <source>
        <dbReference type="SAM" id="MobiDB-lite"/>
    </source>
</evidence>
<evidence type="ECO:0000313" key="3">
    <source>
        <dbReference type="Proteomes" id="UP000214646"/>
    </source>
</evidence>
<keyword evidence="3" id="KW-1185">Reference proteome</keyword>
<evidence type="ECO:0000313" key="2">
    <source>
        <dbReference type="EMBL" id="OWK40929.1"/>
    </source>
</evidence>
<dbReference type="EMBL" id="NIDE01000007">
    <property type="protein sequence ID" value="OWK40929.1"/>
    <property type="molecule type" value="Genomic_DNA"/>
</dbReference>
<dbReference type="Proteomes" id="UP000214646">
    <property type="component" value="Unassembled WGS sequence"/>
</dbReference>
<name>A0A225DUV7_9BACT</name>
<feature type="region of interest" description="Disordered" evidence="1">
    <location>
        <begin position="464"/>
        <end position="491"/>
    </location>
</feature>